<dbReference type="Proteomes" id="UP000830768">
    <property type="component" value="Chromosome 6"/>
</dbReference>
<keyword evidence="2" id="KW-1185">Reference proteome</keyword>
<evidence type="ECO:0000313" key="1">
    <source>
        <dbReference type="EMBL" id="UPK97165.1"/>
    </source>
</evidence>
<evidence type="ECO:0000313" key="2">
    <source>
        <dbReference type="Proteomes" id="UP000830768"/>
    </source>
</evidence>
<reference evidence="1" key="1">
    <citation type="submission" date="2021-11" db="EMBL/GenBank/DDBJ databases">
        <title>Fusarium solani-melongenae Genome sequencing and assembly.</title>
        <authorList>
            <person name="Xie S."/>
            <person name="Huang L."/>
            <person name="Zhang X."/>
        </authorList>
    </citation>
    <scope>NUCLEOTIDE SEQUENCE</scope>
    <source>
        <strain evidence="1">CRI 24-3</strain>
    </source>
</reference>
<proteinExistence type="predicted"/>
<gene>
    <name evidence="1" type="ORF">LCI18_008100</name>
</gene>
<dbReference type="EMBL" id="CP090035">
    <property type="protein sequence ID" value="UPK97165.1"/>
    <property type="molecule type" value="Genomic_DNA"/>
</dbReference>
<protein>
    <submittedName>
        <fullName evidence="1">Uncharacterized protein</fullName>
    </submittedName>
</protein>
<accession>A0ACD3Z7R9</accession>
<sequence length="396" mass="44533">MDTTEQPTQRHHDTRRTHRKSRNGCLTCKQRRVKCDEGRPTCSKCAVGGRQCSYRNQKPETTTLTAPGGSETPETATLTLTTPRGSKTPEPRAKSGAFTAMDLSFLHHAECNLAEFMALQCDVRPIITLAVDNALTTPYLLDQLLALSALHRAVSDPSMASIYDQQATELQTRALSAFNETKADISESNHLTSFVFATLLGVHVLRDTLAKNHDTLVAFISAFVAYIRLHRGVRAVTNQYWGLILQSELKPLLYIVDWTERAQELEPGTETAGMREFLQSAPGLSSISLEACLSALKWVQWVLDTIKMEPTRFDLAVHATMAWPLLIPDDYVDALYQHRPEAFAVLSYYAAIVRRYREFWVFRGAGLTLMELIARHVGPFWCEAMTWPQSQLVEEE</sequence>
<name>A0ACD3Z7R9_FUSSC</name>
<organism evidence="1 2">
    <name type="scientific">Fusarium solani subsp. cucurbitae</name>
    <name type="common">Neocosmosporum cucurbitae</name>
    <dbReference type="NCBI Taxonomy" id="2747967"/>
    <lineage>
        <taxon>Eukaryota</taxon>
        <taxon>Fungi</taxon>
        <taxon>Dikarya</taxon>
        <taxon>Ascomycota</taxon>
        <taxon>Pezizomycotina</taxon>
        <taxon>Sordariomycetes</taxon>
        <taxon>Hypocreomycetidae</taxon>
        <taxon>Hypocreales</taxon>
        <taxon>Nectriaceae</taxon>
        <taxon>Fusarium</taxon>
        <taxon>Fusarium solani species complex</taxon>
    </lineage>
</organism>